<dbReference type="PROSITE" id="PS50102">
    <property type="entry name" value="RRM"/>
    <property type="match status" value="1"/>
</dbReference>
<dbReference type="Gene3D" id="3.30.70.330">
    <property type="match status" value="1"/>
</dbReference>
<proteinExistence type="predicted"/>
<accession>A0ABM0Y3Y0</accession>
<protein>
    <submittedName>
        <fullName evidence="4">Polyadenylate-binding protein 4</fullName>
    </submittedName>
</protein>
<dbReference type="SUPFAM" id="SSF54928">
    <property type="entry name" value="RNA-binding domain, RBD"/>
    <property type="match status" value="1"/>
</dbReference>
<feature type="domain" description="RRM" evidence="2">
    <location>
        <begin position="1"/>
        <end position="90"/>
    </location>
</feature>
<dbReference type="CDD" id="cd00590">
    <property type="entry name" value="RRM_SF"/>
    <property type="match status" value="1"/>
</dbReference>
<dbReference type="Pfam" id="PF00076">
    <property type="entry name" value="RRM_1"/>
    <property type="match status" value="1"/>
</dbReference>
<reference evidence="3" key="1">
    <citation type="journal article" date="2014" name="Nat. Commun.">
        <title>The emerging biofuel crop Camelina sativa retains a highly undifferentiated hexaploid genome structure.</title>
        <authorList>
            <person name="Kagale S."/>
            <person name="Koh C."/>
            <person name="Nixon J."/>
            <person name="Bollina V."/>
            <person name="Clarke W.E."/>
            <person name="Tuteja R."/>
            <person name="Spillane C."/>
            <person name="Robinson S.J."/>
            <person name="Links M.G."/>
            <person name="Clarke C."/>
            <person name="Higgins E.E."/>
            <person name="Huebert T."/>
            <person name="Sharpe A.G."/>
            <person name="Parkin I.A."/>
        </authorList>
    </citation>
    <scope>NUCLEOTIDE SEQUENCE [LARGE SCALE GENOMIC DNA]</scope>
    <source>
        <strain evidence="3">cv. DH55</strain>
    </source>
</reference>
<evidence type="ECO:0000313" key="4">
    <source>
        <dbReference type="RefSeq" id="XP_010495056.1"/>
    </source>
</evidence>
<evidence type="ECO:0000259" key="2">
    <source>
        <dbReference type="PROSITE" id="PS50102"/>
    </source>
</evidence>
<dbReference type="RefSeq" id="XP_010495056.1">
    <property type="nucleotide sequence ID" value="XM_010496754.2"/>
</dbReference>
<dbReference type="GeneID" id="104772107"/>
<name>A0ABM0Y3Y0_CAMSA</name>
<evidence type="ECO:0000256" key="1">
    <source>
        <dbReference type="PROSITE-ProRule" id="PRU00176"/>
    </source>
</evidence>
<keyword evidence="1" id="KW-0694">RNA-binding</keyword>
<dbReference type="Proteomes" id="UP000694864">
    <property type="component" value="Chromosome 20"/>
</dbReference>
<keyword evidence="3" id="KW-1185">Reference proteome</keyword>
<organism evidence="3 4">
    <name type="scientific">Camelina sativa</name>
    <name type="common">False flax</name>
    <name type="synonym">Myagrum sativum</name>
    <dbReference type="NCBI Taxonomy" id="90675"/>
    <lineage>
        <taxon>Eukaryota</taxon>
        <taxon>Viridiplantae</taxon>
        <taxon>Streptophyta</taxon>
        <taxon>Embryophyta</taxon>
        <taxon>Tracheophyta</taxon>
        <taxon>Spermatophyta</taxon>
        <taxon>Magnoliopsida</taxon>
        <taxon>eudicotyledons</taxon>
        <taxon>Gunneridae</taxon>
        <taxon>Pentapetalae</taxon>
        <taxon>rosids</taxon>
        <taxon>malvids</taxon>
        <taxon>Brassicales</taxon>
        <taxon>Brassicaceae</taxon>
        <taxon>Camelineae</taxon>
        <taxon>Camelina</taxon>
    </lineage>
</organism>
<dbReference type="InterPro" id="IPR035979">
    <property type="entry name" value="RBD_domain_sf"/>
</dbReference>
<dbReference type="InterPro" id="IPR012677">
    <property type="entry name" value="Nucleotide-bd_a/b_plait_sf"/>
</dbReference>
<dbReference type="InterPro" id="IPR000504">
    <property type="entry name" value="RRM_dom"/>
</dbReference>
<sequence>MKIKDADHCPYWHIAIDENRVRMSLLSPASQPYDDKHESIRSVLAKDFRGESRGFAFIEFQTEDSAGRAMVHFNGRLIGQKILDVERTLTVEEGRGI</sequence>
<reference evidence="4" key="2">
    <citation type="submission" date="2025-08" db="UniProtKB">
        <authorList>
            <consortium name="RefSeq"/>
        </authorList>
    </citation>
    <scope>IDENTIFICATION</scope>
    <source>
        <tissue evidence="4">Leaf</tissue>
    </source>
</reference>
<evidence type="ECO:0000313" key="3">
    <source>
        <dbReference type="Proteomes" id="UP000694864"/>
    </source>
</evidence>
<gene>
    <name evidence="4" type="primary">LOC104772107</name>
</gene>